<comment type="subcellular location">
    <subcellularLocation>
        <location evidence="1">Secreted</location>
    </subcellularLocation>
</comment>
<evidence type="ECO:0000256" key="3">
    <source>
        <dbReference type="ARBA" id="ARBA00011738"/>
    </source>
</evidence>
<evidence type="ECO:0000256" key="5">
    <source>
        <dbReference type="ARBA" id="ARBA00022690"/>
    </source>
</evidence>
<feature type="signal peptide" evidence="9">
    <location>
        <begin position="1"/>
        <end position="19"/>
    </location>
</feature>
<name>A0ABN1NNN6_9ACTN</name>
<accession>A0ABN1NNN6</accession>
<evidence type="ECO:0000256" key="1">
    <source>
        <dbReference type="ARBA" id="ARBA00004613"/>
    </source>
</evidence>
<protein>
    <recommendedName>
        <fullName evidence="10">Subtilisin inhibitor domain-containing protein</fullName>
    </recommendedName>
</protein>
<evidence type="ECO:0000256" key="9">
    <source>
        <dbReference type="SAM" id="SignalP"/>
    </source>
</evidence>
<dbReference type="SUPFAM" id="SSF55399">
    <property type="entry name" value="Subtilisin inhibitor"/>
    <property type="match status" value="1"/>
</dbReference>
<keyword evidence="9" id="KW-0732">Signal</keyword>
<evidence type="ECO:0000256" key="6">
    <source>
        <dbReference type="ARBA" id="ARBA00022900"/>
    </source>
</evidence>
<dbReference type="InterPro" id="IPR023549">
    <property type="entry name" value="Subtilisin_inhibitor"/>
</dbReference>
<evidence type="ECO:0000256" key="7">
    <source>
        <dbReference type="ARBA" id="ARBA00023157"/>
    </source>
</evidence>
<feature type="chain" id="PRO_5045156277" description="Subtilisin inhibitor domain-containing protein" evidence="9">
    <location>
        <begin position="20"/>
        <end position="133"/>
    </location>
</feature>
<dbReference type="Proteomes" id="UP001501578">
    <property type="component" value="Unassembled WGS sequence"/>
</dbReference>
<evidence type="ECO:0000259" key="10">
    <source>
        <dbReference type="Pfam" id="PF00720"/>
    </source>
</evidence>
<keyword evidence="12" id="KW-1185">Reference proteome</keyword>
<evidence type="ECO:0000256" key="8">
    <source>
        <dbReference type="RuleBase" id="RU003471"/>
    </source>
</evidence>
<comment type="subunit">
    <text evidence="3">Homodimer.</text>
</comment>
<sequence length="133" mass="14092">MLMALTSALVVSVAGPAVSAAGPAASAAKDPKMPKAVMRIIVLVGFDDRKTTYLACGPDGGGEHPRPHAACKKLRSVKGDFAKLVKRGVRCPGDHMPHQVTITGTWRGKPIKFSKVYENSCEMRAAGGALFRF</sequence>
<keyword evidence="5 8" id="KW-0646">Protease inhibitor</keyword>
<organism evidence="11 12">
    <name type="scientific">Nonomuraea longicatena</name>
    <dbReference type="NCBI Taxonomy" id="83682"/>
    <lineage>
        <taxon>Bacteria</taxon>
        <taxon>Bacillati</taxon>
        <taxon>Actinomycetota</taxon>
        <taxon>Actinomycetes</taxon>
        <taxon>Streptosporangiales</taxon>
        <taxon>Streptosporangiaceae</taxon>
        <taxon>Nonomuraea</taxon>
    </lineage>
</organism>
<dbReference type="Pfam" id="PF00720">
    <property type="entry name" value="SSI"/>
    <property type="match status" value="1"/>
</dbReference>
<dbReference type="PRINTS" id="PR00294">
    <property type="entry name" value="SSBTLNINHBTR"/>
</dbReference>
<dbReference type="Gene3D" id="3.30.350.10">
    <property type="entry name" value="Subtilisin inhibitor-like"/>
    <property type="match status" value="1"/>
</dbReference>
<evidence type="ECO:0000313" key="12">
    <source>
        <dbReference type="Proteomes" id="UP001501578"/>
    </source>
</evidence>
<keyword evidence="4" id="KW-0964">Secreted</keyword>
<dbReference type="InterPro" id="IPR036819">
    <property type="entry name" value="Subtilisin_inhibitor-like_sf"/>
</dbReference>
<dbReference type="InterPro" id="IPR000691">
    <property type="entry name" value="Prot_inh_I16_SSI"/>
</dbReference>
<keyword evidence="7" id="KW-1015">Disulfide bond</keyword>
<evidence type="ECO:0000256" key="2">
    <source>
        <dbReference type="ARBA" id="ARBA00010472"/>
    </source>
</evidence>
<proteinExistence type="inferred from homology"/>
<feature type="domain" description="Subtilisin inhibitor" evidence="10">
    <location>
        <begin position="49"/>
        <end position="119"/>
    </location>
</feature>
<evidence type="ECO:0000256" key="4">
    <source>
        <dbReference type="ARBA" id="ARBA00022525"/>
    </source>
</evidence>
<reference evidence="11 12" key="1">
    <citation type="journal article" date="2019" name="Int. J. Syst. Evol. Microbiol.">
        <title>The Global Catalogue of Microorganisms (GCM) 10K type strain sequencing project: providing services to taxonomists for standard genome sequencing and annotation.</title>
        <authorList>
            <consortium name="The Broad Institute Genomics Platform"/>
            <consortium name="The Broad Institute Genome Sequencing Center for Infectious Disease"/>
            <person name="Wu L."/>
            <person name="Ma J."/>
        </authorList>
    </citation>
    <scope>NUCLEOTIDE SEQUENCE [LARGE SCALE GENOMIC DNA]</scope>
    <source>
        <strain evidence="11 12">JCM 11136</strain>
    </source>
</reference>
<evidence type="ECO:0000313" key="11">
    <source>
        <dbReference type="EMBL" id="GAA0912522.1"/>
    </source>
</evidence>
<comment type="similarity">
    <text evidence="2 8">Belongs to the protease inhibitor I16 (SSI) family.</text>
</comment>
<dbReference type="EMBL" id="BAAAHQ010000001">
    <property type="protein sequence ID" value="GAA0912522.1"/>
    <property type="molecule type" value="Genomic_DNA"/>
</dbReference>
<gene>
    <name evidence="11" type="ORF">GCM10009560_03320</name>
</gene>
<keyword evidence="6 8" id="KW-0722">Serine protease inhibitor</keyword>
<comment type="caution">
    <text evidence="11">The sequence shown here is derived from an EMBL/GenBank/DDBJ whole genome shotgun (WGS) entry which is preliminary data.</text>
</comment>